<dbReference type="InterPro" id="IPR040154">
    <property type="entry name" value="Biotinidase/VNN"/>
</dbReference>
<dbReference type="SUPFAM" id="SSF56317">
    <property type="entry name" value="Carbon-nitrogen hydrolase"/>
    <property type="match status" value="1"/>
</dbReference>
<evidence type="ECO:0000259" key="3">
    <source>
        <dbReference type="PROSITE" id="PS50263"/>
    </source>
</evidence>
<protein>
    <recommendedName>
        <fullName evidence="3">CN hydrolase domain-containing protein</fullName>
    </recommendedName>
</protein>
<comment type="caution">
    <text evidence="4">The sequence shown here is derived from an EMBL/GenBank/DDBJ whole genome shotgun (WGS) entry which is preliminary data.</text>
</comment>
<dbReference type="GO" id="GO:0016787">
    <property type="term" value="F:hydrolase activity"/>
    <property type="evidence" value="ECO:0007669"/>
    <property type="project" value="UniProtKB-KW"/>
</dbReference>
<keyword evidence="5" id="KW-1185">Reference proteome</keyword>
<evidence type="ECO:0000256" key="1">
    <source>
        <dbReference type="ARBA" id="ARBA00008225"/>
    </source>
</evidence>
<dbReference type="InterPro" id="IPR036526">
    <property type="entry name" value="C-N_Hydrolase_sf"/>
</dbReference>
<dbReference type="InterPro" id="IPR003010">
    <property type="entry name" value="C-N_Hydrolase"/>
</dbReference>
<sequence length="533" mass="60621">MVQGADLVVFPEYSLTSIPKDKGQVKERPMDDAAFRAFFRDTASRVPALEEDAIICANETDYYAKSLRMISCSAHANRVYVVVNHLERVDCSSDEDEDCPSDGFLLYNSQVVFDRSGRVVGHYRKYNLFNEPGVNVTAEPMISTFATDFGVTFGTFICFDVLNERPATWFKHQPRVENVVYSTHWFNEHPFHHAMQAFGSYAYAADVNFLVSGYSDGPTQSGGFGVFYGTQDVYPTINVPVTKNSLLVVRVPKSRRASQACGQVHAAIGLLELKDYVSGDLPIDTVYELDSEGKQIEKLPLLHFREDMSKYKSLVVKPDEENRATICHNETCCEFHVHWQVWDKQAEAMARDRDYKTYTYRMVAFDGVRPFHDFMVAGVQICAVVACAGPELEDCSTRWNSFNNTVLYPSSFRQLKIDLKFPADEQGAPERSSYAPTTFRGVMERSLEPYEYEFNQTEAGIGMELLNRRNRLSMDLLTFGIYGRRFDRDIVNAENLKHMIEPQQQQQHNDGSGEKVESHYCYQDGVDGCIDGR</sequence>
<comment type="similarity">
    <text evidence="1">Belongs to the carbon-nitrogen hydrolase superfamily. BTD/VNN family.</text>
</comment>
<reference evidence="4 5" key="1">
    <citation type="journal article" date="2024" name="bioRxiv">
        <title>A reference genome for Trichogramma kaykai: A tiny desert-dwelling parasitoid wasp with competing sex-ratio distorters.</title>
        <authorList>
            <person name="Culotta J."/>
            <person name="Lindsey A.R."/>
        </authorList>
    </citation>
    <scope>NUCLEOTIDE SEQUENCE [LARGE SCALE GENOMIC DNA]</scope>
    <source>
        <strain evidence="4 5">KSX58</strain>
    </source>
</reference>
<gene>
    <name evidence="4" type="ORF">TKK_020743</name>
</gene>
<keyword evidence="2" id="KW-0378">Hydrolase</keyword>
<feature type="domain" description="CN hydrolase" evidence="3">
    <location>
        <begin position="1"/>
        <end position="270"/>
    </location>
</feature>
<dbReference type="PANTHER" id="PTHR10609:SF14">
    <property type="entry name" value="BIOTINIDASE"/>
    <property type="match status" value="1"/>
</dbReference>
<organism evidence="4 5">
    <name type="scientific">Trichogramma kaykai</name>
    <dbReference type="NCBI Taxonomy" id="54128"/>
    <lineage>
        <taxon>Eukaryota</taxon>
        <taxon>Metazoa</taxon>
        <taxon>Ecdysozoa</taxon>
        <taxon>Arthropoda</taxon>
        <taxon>Hexapoda</taxon>
        <taxon>Insecta</taxon>
        <taxon>Pterygota</taxon>
        <taxon>Neoptera</taxon>
        <taxon>Endopterygota</taxon>
        <taxon>Hymenoptera</taxon>
        <taxon>Apocrita</taxon>
        <taxon>Proctotrupomorpha</taxon>
        <taxon>Chalcidoidea</taxon>
        <taxon>Trichogrammatidae</taxon>
        <taxon>Trichogramma</taxon>
    </lineage>
</organism>
<dbReference type="Gene3D" id="3.60.110.10">
    <property type="entry name" value="Carbon-nitrogen hydrolase"/>
    <property type="match status" value="1"/>
</dbReference>
<proteinExistence type="inferred from homology"/>
<dbReference type="PANTHER" id="PTHR10609">
    <property type="entry name" value="BIOTINIDASE-RELATED"/>
    <property type="match status" value="1"/>
</dbReference>
<dbReference type="Pfam" id="PF00795">
    <property type="entry name" value="CN_hydrolase"/>
    <property type="match status" value="1"/>
</dbReference>
<dbReference type="EMBL" id="JBJJXI010000199">
    <property type="protein sequence ID" value="KAL3383378.1"/>
    <property type="molecule type" value="Genomic_DNA"/>
</dbReference>
<accession>A0ABD2VRJ6</accession>
<dbReference type="PROSITE" id="PS50263">
    <property type="entry name" value="CN_HYDROLASE"/>
    <property type="match status" value="1"/>
</dbReference>
<evidence type="ECO:0000256" key="2">
    <source>
        <dbReference type="ARBA" id="ARBA00022801"/>
    </source>
</evidence>
<evidence type="ECO:0000313" key="4">
    <source>
        <dbReference type="EMBL" id="KAL3383378.1"/>
    </source>
</evidence>
<dbReference type="Pfam" id="PF19018">
    <property type="entry name" value="Vanin_C"/>
    <property type="match status" value="1"/>
</dbReference>
<dbReference type="InterPro" id="IPR043957">
    <property type="entry name" value="Vanin_C"/>
</dbReference>
<dbReference type="AlphaFoldDB" id="A0ABD2VRJ6"/>
<dbReference type="Proteomes" id="UP001627154">
    <property type="component" value="Unassembled WGS sequence"/>
</dbReference>
<name>A0ABD2VRJ6_9HYME</name>
<evidence type="ECO:0000313" key="5">
    <source>
        <dbReference type="Proteomes" id="UP001627154"/>
    </source>
</evidence>